<dbReference type="InterPro" id="IPR000873">
    <property type="entry name" value="AMP-dep_synth/lig_dom"/>
</dbReference>
<organism evidence="5 6">
    <name type="scientific">Micromonospora pisi</name>
    <dbReference type="NCBI Taxonomy" id="589240"/>
    <lineage>
        <taxon>Bacteria</taxon>
        <taxon>Bacillati</taxon>
        <taxon>Actinomycetota</taxon>
        <taxon>Actinomycetes</taxon>
        <taxon>Micromonosporales</taxon>
        <taxon>Micromonosporaceae</taxon>
        <taxon>Micromonospora</taxon>
    </lineage>
</organism>
<gene>
    <name evidence="5" type="ORF">BDK92_0364</name>
</gene>
<protein>
    <submittedName>
        <fullName evidence="5">Acyl-CoA synthetase (AMP-forming)/AMP-acid ligase II</fullName>
    </submittedName>
</protein>
<dbReference type="InterPro" id="IPR045851">
    <property type="entry name" value="AMP-bd_C_sf"/>
</dbReference>
<dbReference type="EMBL" id="RBKT01000001">
    <property type="protein sequence ID" value="RKR86142.1"/>
    <property type="molecule type" value="Genomic_DNA"/>
</dbReference>
<evidence type="ECO:0000256" key="2">
    <source>
        <dbReference type="ARBA" id="ARBA00022598"/>
    </source>
</evidence>
<evidence type="ECO:0000313" key="5">
    <source>
        <dbReference type="EMBL" id="RKR86142.1"/>
    </source>
</evidence>
<dbReference type="Proteomes" id="UP000277671">
    <property type="component" value="Unassembled WGS sequence"/>
</dbReference>
<evidence type="ECO:0000259" key="4">
    <source>
        <dbReference type="Pfam" id="PF13193"/>
    </source>
</evidence>
<dbReference type="Pfam" id="PF13193">
    <property type="entry name" value="AMP-binding_C"/>
    <property type="match status" value="1"/>
</dbReference>
<proteinExistence type="inferred from homology"/>
<dbReference type="Gene3D" id="3.30.300.30">
    <property type="match status" value="1"/>
</dbReference>
<dbReference type="InterPro" id="IPR025110">
    <property type="entry name" value="AMP-bd_C"/>
</dbReference>
<feature type="domain" description="AMP-dependent synthetase/ligase" evidence="3">
    <location>
        <begin position="27"/>
        <end position="365"/>
    </location>
</feature>
<reference evidence="5 6" key="1">
    <citation type="submission" date="2018-10" db="EMBL/GenBank/DDBJ databases">
        <title>Sequencing the genomes of 1000 actinobacteria strains.</title>
        <authorList>
            <person name="Klenk H.-P."/>
        </authorList>
    </citation>
    <scope>NUCLEOTIDE SEQUENCE [LARGE SCALE GENOMIC DNA]</scope>
    <source>
        <strain evidence="5 6">DSM 45175</strain>
    </source>
</reference>
<dbReference type="Pfam" id="PF00501">
    <property type="entry name" value="AMP-binding"/>
    <property type="match status" value="1"/>
</dbReference>
<evidence type="ECO:0000259" key="3">
    <source>
        <dbReference type="Pfam" id="PF00501"/>
    </source>
</evidence>
<evidence type="ECO:0000313" key="6">
    <source>
        <dbReference type="Proteomes" id="UP000277671"/>
    </source>
</evidence>
<name>A0A495JCQ8_9ACTN</name>
<dbReference type="SUPFAM" id="SSF56801">
    <property type="entry name" value="Acetyl-CoA synthetase-like"/>
    <property type="match status" value="1"/>
</dbReference>
<dbReference type="GO" id="GO:0031956">
    <property type="term" value="F:medium-chain fatty acid-CoA ligase activity"/>
    <property type="evidence" value="ECO:0007669"/>
    <property type="project" value="TreeGrafter"/>
</dbReference>
<dbReference type="InterPro" id="IPR042099">
    <property type="entry name" value="ANL_N_sf"/>
</dbReference>
<dbReference type="GO" id="GO:0006631">
    <property type="term" value="P:fatty acid metabolic process"/>
    <property type="evidence" value="ECO:0007669"/>
    <property type="project" value="TreeGrafter"/>
</dbReference>
<comment type="similarity">
    <text evidence="1">Belongs to the ATP-dependent AMP-binding enzyme family.</text>
</comment>
<keyword evidence="6" id="KW-1185">Reference proteome</keyword>
<accession>A0A495JCQ8</accession>
<dbReference type="PANTHER" id="PTHR43201:SF5">
    <property type="entry name" value="MEDIUM-CHAIN ACYL-COA LIGASE ACSF2, MITOCHONDRIAL"/>
    <property type="match status" value="1"/>
</dbReference>
<sequence length="520" mass="53805">MAGGTGVVAGGRGGRTAVARTVPELLSWRAAAHPDRVAIEVHRVASLTFAEWEAGATAVAAGLHARGLGPGERVGLLFGAAGWVDFAVAYCGVQRAGGVAVPLSDRLATAQVRQALAHCAATTLVHGTEAGTGPAPVWPVPAATVADLVAAGGGSAGTTPVAVARPGDLAQILYTSGATGRPKGVGATHANLTAAAPTHPRRLALGHSDRFLHAFAIGTNAAQTMLFNALTAHPTALTLPQFTPARFARLVEAPGTGTVFVVPSMAIELLNSGALRGRDLSRVQLIGSTAAPLAPAVAARLAATFPNAAIVNYYTSTEAAPAQTTMIFDPARPDAVGRAGPGTLMIADDQGRALPDGATGQVWLRCRHPRAYYRDDPASQATFHGEWVRMGDVGRMDAEGYLYLADRHEDVIKSGAFKISTLEIEAALYEHPRIAETAVVGVPHPVLGSTVAAVVVPHPGTPEAEFALPALRGFLAGRLADYQLPTRVLVVEQLPRNEAGKVLKRQLVSQLAHTQLPEGP</sequence>
<dbReference type="AlphaFoldDB" id="A0A495JCQ8"/>
<dbReference type="OrthoDB" id="9803968at2"/>
<keyword evidence="2 5" id="KW-0436">Ligase</keyword>
<feature type="domain" description="AMP-binding enzyme C-terminal" evidence="4">
    <location>
        <begin position="423"/>
        <end position="501"/>
    </location>
</feature>
<dbReference type="PANTHER" id="PTHR43201">
    <property type="entry name" value="ACYL-COA SYNTHETASE"/>
    <property type="match status" value="1"/>
</dbReference>
<comment type="caution">
    <text evidence="5">The sequence shown here is derived from an EMBL/GenBank/DDBJ whole genome shotgun (WGS) entry which is preliminary data.</text>
</comment>
<dbReference type="Gene3D" id="3.40.50.12780">
    <property type="entry name" value="N-terminal domain of ligase-like"/>
    <property type="match status" value="1"/>
</dbReference>
<evidence type="ECO:0000256" key="1">
    <source>
        <dbReference type="ARBA" id="ARBA00006432"/>
    </source>
</evidence>